<dbReference type="InterPro" id="IPR002306">
    <property type="entry name" value="Trp-tRNA-ligase"/>
</dbReference>
<dbReference type="PRINTS" id="PR01039">
    <property type="entry name" value="TRNASYNTHTRP"/>
</dbReference>
<feature type="binding site" evidence="8">
    <location>
        <begin position="14"/>
        <end position="16"/>
    </location>
    <ligand>
        <name>ATP</name>
        <dbReference type="ChEBI" id="CHEBI:30616"/>
    </ligand>
</feature>
<feature type="binding site" evidence="8">
    <location>
        <position position="191"/>
    </location>
    <ligand>
        <name>ATP</name>
        <dbReference type="ChEBI" id="CHEBI:30616"/>
    </ligand>
</feature>
<keyword evidence="2 8" id="KW-0436">Ligase</keyword>
<evidence type="ECO:0000256" key="1">
    <source>
        <dbReference type="ARBA" id="ARBA00005594"/>
    </source>
</evidence>
<keyword evidence="4 8" id="KW-0067">ATP-binding</keyword>
<dbReference type="EC" id="6.1.1.2" evidence="8"/>
<comment type="catalytic activity">
    <reaction evidence="7 8">
        <text>tRNA(Trp) + L-tryptophan + ATP = L-tryptophyl-tRNA(Trp) + AMP + diphosphate + H(+)</text>
        <dbReference type="Rhea" id="RHEA:24080"/>
        <dbReference type="Rhea" id="RHEA-COMP:9671"/>
        <dbReference type="Rhea" id="RHEA-COMP:9705"/>
        <dbReference type="ChEBI" id="CHEBI:15378"/>
        <dbReference type="ChEBI" id="CHEBI:30616"/>
        <dbReference type="ChEBI" id="CHEBI:33019"/>
        <dbReference type="ChEBI" id="CHEBI:57912"/>
        <dbReference type="ChEBI" id="CHEBI:78442"/>
        <dbReference type="ChEBI" id="CHEBI:78535"/>
        <dbReference type="ChEBI" id="CHEBI:456215"/>
        <dbReference type="EC" id="6.1.1.2"/>
    </reaction>
</comment>
<feature type="binding site" evidence="8">
    <location>
        <begin position="153"/>
        <end position="155"/>
    </location>
    <ligand>
        <name>ATP</name>
        <dbReference type="ChEBI" id="CHEBI:30616"/>
    </ligand>
</feature>
<evidence type="ECO:0000256" key="3">
    <source>
        <dbReference type="ARBA" id="ARBA00022741"/>
    </source>
</evidence>
<feature type="short sequence motif" description="'KMSKS' region" evidence="8">
    <location>
        <begin position="198"/>
        <end position="202"/>
    </location>
</feature>
<dbReference type="GO" id="GO:0005829">
    <property type="term" value="C:cytosol"/>
    <property type="evidence" value="ECO:0007669"/>
    <property type="project" value="TreeGrafter"/>
</dbReference>
<dbReference type="CDD" id="cd00806">
    <property type="entry name" value="TrpRS_core"/>
    <property type="match status" value="1"/>
</dbReference>
<evidence type="ECO:0000313" key="10">
    <source>
        <dbReference type="EMBL" id="RFT15139.1"/>
    </source>
</evidence>
<dbReference type="Gene3D" id="1.10.240.10">
    <property type="entry name" value="Tyrosyl-Transfer RNA Synthetase"/>
    <property type="match status" value="1"/>
</dbReference>
<gene>
    <name evidence="8" type="primary">trpS</name>
    <name evidence="10" type="ORF">OP8BY_0603</name>
</gene>
<evidence type="ECO:0000256" key="2">
    <source>
        <dbReference type="ARBA" id="ARBA00022598"/>
    </source>
</evidence>
<feature type="binding site" evidence="8">
    <location>
        <begin position="22"/>
        <end position="23"/>
    </location>
    <ligand>
        <name>ATP</name>
        <dbReference type="ChEBI" id="CHEBI:30616"/>
    </ligand>
</feature>
<feature type="short sequence motif" description="'HIGH' region" evidence="8">
    <location>
        <begin position="15"/>
        <end position="23"/>
    </location>
</feature>
<dbReference type="PROSITE" id="PS00178">
    <property type="entry name" value="AA_TRNA_LIGASE_I"/>
    <property type="match status" value="1"/>
</dbReference>
<dbReference type="InterPro" id="IPR001412">
    <property type="entry name" value="aa-tRNA-synth_I_CS"/>
</dbReference>
<dbReference type="HAMAP" id="MF_00140_B">
    <property type="entry name" value="Trp_tRNA_synth_B"/>
    <property type="match status" value="1"/>
</dbReference>
<dbReference type="SUPFAM" id="SSF52374">
    <property type="entry name" value="Nucleotidylyl transferase"/>
    <property type="match status" value="1"/>
</dbReference>
<feature type="binding site" evidence="8">
    <location>
        <begin position="198"/>
        <end position="202"/>
    </location>
    <ligand>
        <name>ATP</name>
        <dbReference type="ChEBI" id="CHEBI:30616"/>
    </ligand>
</feature>
<evidence type="ECO:0000256" key="9">
    <source>
        <dbReference type="RuleBase" id="RU363036"/>
    </source>
</evidence>
<dbReference type="PANTHER" id="PTHR43766">
    <property type="entry name" value="TRYPTOPHAN--TRNA LIGASE, MITOCHONDRIAL"/>
    <property type="match status" value="1"/>
</dbReference>
<proteinExistence type="inferred from homology"/>
<dbReference type="Pfam" id="PF00579">
    <property type="entry name" value="tRNA-synt_1b"/>
    <property type="match status" value="1"/>
</dbReference>
<dbReference type="InterPro" id="IPR050203">
    <property type="entry name" value="Trp-tRNA_synthetase"/>
</dbReference>
<evidence type="ECO:0000256" key="8">
    <source>
        <dbReference type="HAMAP-Rule" id="MF_00140"/>
    </source>
</evidence>
<dbReference type="FunFam" id="1.10.240.10:FF:000005">
    <property type="entry name" value="Tryptophan--tRNA ligase"/>
    <property type="match status" value="1"/>
</dbReference>
<comment type="subunit">
    <text evidence="8">Homodimer.</text>
</comment>
<dbReference type="GO" id="GO:0004830">
    <property type="term" value="F:tryptophan-tRNA ligase activity"/>
    <property type="evidence" value="ECO:0007669"/>
    <property type="project" value="UniProtKB-UniRule"/>
</dbReference>
<dbReference type="InterPro" id="IPR014729">
    <property type="entry name" value="Rossmann-like_a/b/a_fold"/>
</dbReference>
<feature type="binding site" evidence="8">
    <location>
        <position position="141"/>
    </location>
    <ligand>
        <name>L-tryptophan</name>
        <dbReference type="ChEBI" id="CHEBI:57912"/>
    </ligand>
</feature>
<evidence type="ECO:0000313" key="11">
    <source>
        <dbReference type="Proteomes" id="UP000257323"/>
    </source>
</evidence>
<comment type="function">
    <text evidence="8">Catalyzes the attachment of tryptophan to tRNA(Trp).</text>
</comment>
<dbReference type="GO" id="GO:0006436">
    <property type="term" value="P:tryptophanyl-tRNA aminoacylation"/>
    <property type="evidence" value="ECO:0007669"/>
    <property type="project" value="UniProtKB-UniRule"/>
</dbReference>
<dbReference type="NCBIfam" id="TIGR00233">
    <property type="entry name" value="trpS"/>
    <property type="match status" value="1"/>
</dbReference>
<protein>
    <recommendedName>
        <fullName evidence="8">Tryptophan--tRNA ligase</fullName>
        <ecNumber evidence="8">6.1.1.2</ecNumber>
    </recommendedName>
    <alternativeName>
        <fullName evidence="8">Tryptophanyl-tRNA synthetase</fullName>
        <shortName evidence="8">TrpRS</shortName>
    </alternativeName>
</protein>
<reference evidence="10 11" key="1">
    <citation type="submission" date="2018-08" db="EMBL/GenBank/DDBJ databases">
        <title>Genome analysis of the thermophilic bacterium of the candidate phylum Aminicenantes from deep subsurface aquifer revealed its physiology and ecological role.</title>
        <authorList>
            <person name="Kadnikov V.V."/>
            <person name="Mardanov A.V."/>
            <person name="Beletsky A.V."/>
            <person name="Karnachuk O.V."/>
            <person name="Ravin N.V."/>
        </authorList>
    </citation>
    <scope>NUCLEOTIDE SEQUENCE [LARGE SCALE GENOMIC DNA]</scope>
    <source>
        <strain evidence="10">BY38</strain>
    </source>
</reference>
<comment type="subcellular location">
    <subcellularLocation>
        <location evidence="8">Cytoplasm</location>
    </subcellularLocation>
</comment>
<dbReference type="InterPro" id="IPR002305">
    <property type="entry name" value="aa-tRNA-synth_Ic"/>
</dbReference>
<name>A0A3E2BK59_9BACT</name>
<dbReference type="Gene3D" id="3.40.50.620">
    <property type="entry name" value="HUPs"/>
    <property type="match status" value="1"/>
</dbReference>
<dbReference type="Proteomes" id="UP000257323">
    <property type="component" value="Unassembled WGS sequence"/>
</dbReference>
<keyword evidence="3 8" id="KW-0547">Nucleotide-binding</keyword>
<comment type="similarity">
    <text evidence="1 8 9">Belongs to the class-I aminoacyl-tRNA synthetase family.</text>
</comment>
<dbReference type="InterPro" id="IPR024109">
    <property type="entry name" value="Trp-tRNA-ligase_bac-type"/>
</dbReference>
<evidence type="ECO:0000256" key="7">
    <source>
        <dbReference type="ARBA" id="ARBA00049929"/>
    </source>
</evidence>
<dbReference type="AlphaFoldDB" id="A0A3E2BK59"/>
<comment type="caution">
    <text evidence="10">The sequence shown here is derived from an EMBL/GenBank/DDBJ whole genome shotgun (WGS) entry which is preliminary data.</text>
</comment>
<organism evidence="10 11">
    <name type="scientific">Candidatus Saccharicenans subterraneus</name>
    <dbReference type="NCBI Taxonomy" id="2508984"/>
    <lineage>
        <taxon>Bacteria</taxon>
        <taxon>Candidatus Aminicenantota</taxon>
        <taxon>Candidatus Aminicenantia</taxon>
        <taxon>Candidatus Aminicenantales</taxon>
        <taxon>Candidatus Saccharicenantaceae</taxon>
        <taxon>Candidatus Saccharicenans</taxon>
    </lineage>
</organism>
<evidence type="ECO:0000256" key="4">
    <source>
        <dbReference type="ARBA" id="ARBA00022840"/>
    </source>
</evidence>
<evidence type="ECO:0000256" key="6">
    <source>
        <dbReference type="ARBA" id="ARBA00023146"/>
    </source>
</evidence>
<keyword evidence="6 8" id="KW-0030">Aminoacyl-tRNA synthetase</keyword>
<sequence>MSQHRKKTVLSGMRPTGPLHLGNYVGALRGWVKLQETHRCFFTIVPWHALSSEYENPKVIREYTFEVALDWLSAGLAPEKSVLFIQSEVKEHAELHLLLSMITPLPWLERVPTFKEQQQEIQDRELNTYGFLGYPLLQTADIIIYKAEVVPVGEDQAFHIELAREIVRRFNRFYGEVFPEPQMLLTEVPKLAGTDGRKMSKSYGNAIYLKDSPETIRKKISPMVTDTRRKRRSDPGEPDDCPVFTLHKAFVPEEKREELAAACRSASIGCLECKKVVIEALIQEFASFREKRAYYEKHPKLVWEIFEEGNKKAREVAGKTMAEVREVMGLVFPGSQSTPGKV</sequence>
<evidence type="ECO:0000256" key="5">
    <source>
        <dbReference type="ARBA" id="ARBA00022917"/>
    </source>
</evidence>
<accession>A0A3E2BK59</accession>
<keyword evidence="5 8" id="KW-0648">Protein biosynthesis</keyword>
<dbReference type="PANTHER" id="PTHR43766:SF1">
    <property type="entry name" value="TRYPTOPHAN--TRNA LIGASE, MITOCHONDRIAL"/>
    <property type="match status" value="1"/>
</dbReference>
<keyword evidence="8" id="KW-0963">Cytoplasm</keyword>
<dbReference type="EMBL" id="QUAH01000012">
    <property type="protein sequence ID" value="RFT15139.1"/>
    <property type="molecule type" value="Genomic_DNA"/>
</dbReference>
<dbReference type="GO" id="GO:0005524">
    <property type="term" value="F:ATP binding"/>
    <property type="evidence" value="ECO:0007669"/>
    <property type="project" value="UniProtKB-UniRule"/>
</dbReference>